<sequence>MDELREVLELASEEEIHQVTQILFCRRFNPLDYWQTPTPHDVQSLDWQTSLDYIENRFRFLAADGFTVLRGQYHSLRYKDILIRVCRYLQISYSRSMDAIALESEIFLHLLQKAWEKMSPREQYSLRQKVINSLANHPQPQPLPVSLQHDPLKILVRGGGLVAVNSLFKPWLLQKIAQQFAIHFATYQVTKNTLIKGSLATANQLQGYVSLQMAKRGMVMASARYTAVRSFFAFLTPALWACFFADLGWRAIATNYTRIIPVVFALAQIRLTRGDFN</sequence>
<reference evidence="1 2" key="1">
    <citation type="submission" date="2019-11" db="EMBL/GenBank/DDBJ databases">
        <title>Isolation of a new High Light Tolerant Cyanobacteria.</title>
        <authorList>
            <person name="Dobson Z."/>
            <person name="Vaughn N."/>
            <person name="Vaughn M."/>
            <person name="Fromme P."/>
            <person name="Mazor Y."/>
        </authorList>
    </citation>
    <scope>NUCLEOTIDE SEQUENCE [LARGE SCALE GENOMIC DNA]</scope>
    <source>
        <strain evidence="1 2">0216</strain>
    </source>
</reference>
<name>A0A844GUG4_9CHRO</name>
<dbReference type="EMBL" id="WMIA01000016">
    <property type="protein sequence ID" value="MTF39720.1"/>
    <property type="molecule type" value="Genomic_DNA"/>
</dbReference>
<evidence type="ECO:0000313" key="1">
    <source>
        <dbReference type="EMBL" id="MTF39720.1"/>
    </source>
</evidence>
<gene>
    <name evidence="1" type="ORF">GGC33_12405</name>
</gene>
<evidence type="ECO:0000313" key="2">
    <source>
        <dbReference type="Proteomes" id="UP000437131"/>
    </source>
</evidence>
<dbReference type="RefSeq" id="WP_015219493.1">
    <property type="nucleotide sequence ID" value="NZ_WMIA01000016.1"/>
</dbReference>
<accession>A0A844GUG4</accession>
<dbReference type="PANTHER" id="PTHR37203">
    <property type="match status" value="1"/>
</dbReference>
<organism evidence="1 2">
    <name type="scientific">Cyanobacterium aponinum 0216</name>
    <dbReference type="NCBI Taxonomy" id="2676140"/>
    <lineage>
        <taxon>Bacteria</taxon>
        <taxon>Bacillati</taxon>
        <taxon>Cyanobacteriota</taxon>
        <taxon>Cyanophyceae</taxon>
        <taxon>Oscillatoriophycideae</taxon>
        <taxon>Chroococcales</taxon>
        <taxon>Geminocystaceae</taxon>
        <taxon>Cyanobacterium</taxon>
    </lineage>
</organism>
<proteinExistence type="predicted"/>
<protein>
    <submittedName>
        <fullName evidence="1">Uncharacterized protein</fullName>
    </submittedName>
</protein>
<dbReference type="AlphaFoldDB" id="A0A844GUG4"/>
<comment type="caution">
    <text evidence="1">The sequence shown here is derived from an EMBL/GenBank/DDBJ whole genome shotgun (WGS) entry which is preliminary data.</text>
</comment>
<dbReference type="Proteomes" id="UP000437131">
    <property type="component" value="Unassembled WGS sequence"/>
</dbReference>
<dbReference type="PANTHER" id="PTHR37203:SF3">
    <property type="entry name" value="SLR0975 PROTEIN"/>
    <property type="match status" value="1"/>
</dbReference>